<evidence type="ECO:0000313" key="4">
    <source>
        <dbReference type="Proteomes" id="UP000321204"/>
    </source>
</evidence>
<dbReference type="SUPFAM" id="SSF53955">
    <property type="entry name" value="Lysozyme-like"/>
    <property type="match status" value="1"/>
</dbReference>
<dbReference type="OrthoDB" id="9815002at2"/>
<evidence type="ECO:0000256" key="1">
    <source>
        <dbReference type="SAM" id="SignalP"/>
    </source>
</evidence>
<dbReference type="InterPro" id="IPR008258">
    <property type="entry name" value="Transglycosylase_SLT_dom_1"/>
</dbReference>
<dbReference type="AlphaFoldDB" id="A0A5B8UJD4"/>
<dbReference type="CDD" id="cd16894">
    <property type="entry name" value="MltD-like"/>
    <property type="match status" value="1"/>
</dbReference>
<dbReference type="PROSITE" id="PS51257">
    <property type="entry name" value="PROKAR_LIPOPROTEIN"/>
    <property type="match status" value="1"/>
</dbReference>
<dbReference type="EMBL" id="CP042433">
    <property type="protein sequence ID" value="QEC56804.1"/>
    <property type="molecule type" value="Genomic_DNA"/>
</dbReference>
<gene>
    <name evidence="3" type="ORF">FSB75_13150</name>
</gene>
<sequence>MRKKFFLFWLILNSLALTACARDITFCGERIPVDNAFVAKKLMDAIRSQLKYVDLPGLHRDAQRYFPMIEYILKKCNMPDDLKYIPIVESGFRNATSPAGAQGFWQLMKGTATDFGLRVDNAVDERNDIYKATIVALRKLAGDFKLLRNQQNIASWVLTAAAYNWGIGRVIGRVERGSTNYFAMQLNPETAVYVYKIVAIKELFEYPELYLKNFQYNVFSRTKPFVTAPNPNLKDFENLKLGVNKDVAPDDEVIKNTEKPSESDVEKARKEKVMAAAKLVDAQIDGKYPGFKDGDSITIKLNDDLQTLNGFQRKGTRITGKGWIIDDRVFIDLGFNSDNVILYDGNSEQGIALDNVKNKVQVILRVQN</sequence>
<name>A0A5B8UJD4_9BACT</name>
<dbReference type="Gene3D" id="1.10.530.10">
    <property type="match status" value="1"/>
</dbReference>
<protein>
    <submittedName>
        <fullName evidence="3">Lytic transglycosylase domain-containing protein</fullName>
    </submittedName>
</protein>
<feature type="signal peptide" evidence="1">
    <location>
        <begin position="1"/>
        <end position="21"/>
    </location>
</feature>
<keyword evidence="1" id="KW-0732">Signal</keyword>
<evidence type="ECO:0000259" key="2">
    <source>
        <dbReference type="Pfam" id="PF01464"/>
    </source>
</evidence>
<dbReference type="RefSeq" id="WP_146788274.1">
    <property type="nucleotide sequence ID" value="NZ_BAABIO010000003.1"/>
</dbReference>
<evidence type="ECO:0000313" key="3">
    <source>
        <dbReference type="EMBL" id="QEC56804.1"/>
    </source>
</evidence>
<accession>A0A5B8UJD4</accession>
<feature type="chain" id="PRO_5022727232" evidence="1">
    <location>
        <begin position="22"/>
        <end position="368"/>
    </location>
</feature>
<organism evidence="3 4">
    <name type="scientific">Flavisolibacter ginsenosidimutans</name>
    <dbReference type="NCBI Taxonomy" id="661481"/>
    <lineage>
        <taxon>Bacteria</taxon>
        <taxon>Pseudomonadati</taxon>
        <taxon>Bacteroidota</taxon>
        <taxon>Chitinophagia</taxon>
        <taxon>Chitinophagales</taxon>
        <taxon>Chitinophagaceae</taxon>
        <taxon>Flavisolibacter</taxon>
    </lineage>
</organism>
<dbReference type="InterPro" id="IPR023346">
    <property type="entry name" value="Lysozyme-like_dom_sf"/>
</dbReference>
<feature type="domain" description="Transglycosylase SLT" evidence="2">
    <location>
        <begin position="69"/>
        <end position="171"/>
    </location>
</feature>
<keyword evidence="4" id="KW-1185">Reference proteome</keyword>
<proteinExistence type="predicted"/>
<dbReference type="Proteomes" id="UP000321204">
    <property type="component" value="Chromosome"/>
</dbReference>
<reference evidence="3 4" key="1">
    <citation type="journal article" date="2015" name="Int. J. Syst. Evol. Microbiol.">
        <title>Flavisolibacter ginsenosidimutans sp. nov., with ginsenoside-converting activity isolated from soil used for cultivating ginseng.</title>
        <authorList>
            <person name="Zhao Y."/>
            <person name="Liu Q."/>
            <person name="Kang M.S."/>
            <person name="Jin F."/>
            <person name="Yu H."/>
            <person name="Im W.T."/>
        </authorList>
    </citation>
    <scope>NUCLEOTIDE SEQUENCE [LARGE SCALE GENOMIC DNA]</scope>
    <source>
        <strain evidence="3 4">Gsoil 636</strain>
    </source>
</reference>
<dbReference type="KEGG" id="fgg:FSB75_13150"/>
<dbReference type="Pfam" id="PF01464">
    <property type="entry name" value="SLT"/>
    <property type="match status" value="1"/>
</dbReference>